<dbReference type="InterPro" id="IPR035500">
    <property type="entry name" value="NHR-like_dom_sf"/>
</dbReference>
<dbReference type="PROSITE" id="PS51843">
    <property type="entry name" value="NR_LBD"/>
    <property type="match status" value="1"/>
</dbReference>
<dbReference type="SMART" id="SM00399">
    <property type="entry name" value="ZnF_C4"/>
    <property type="match status" value="1"/>
</dbReference>
<keyword evidence="7" id="KW-0804">Transcription</keyword>
<dbReference type="InterPro" id="IPR000536">
    <property type="entry name" value="Nucl_hrmn_rcpt_lig-bd"/>
</dbReference>
<reference evidence="12" key="1">
    <citation type="submission" date="2020-11" db="EMBL/GenBank/DDBJ databases">
        <authorList>
            <person name="Tran Van P."/>
        </authorList>
    </citation>
    <scope>NUCLEOTIDE SEQUENCE</scope>
</reference>
<organism evidence="12">
    <name type="scientific">Oppiella nova</name>
    <dbReference type="NCBI Taxonomy" id="334625"/>
    <lineage>
        <taxon>Eukaryota</taxon>
        <taxon>Metazoa</taxon>
        <taxon>Ecdysozoa</taxon>
        <taxon>Arthropoda</taxon>
        <taxon>Chelicerata</taxon>
        <taxon>Arachnida</taxon>
        <taxon>Acari</taxon>
        <taxon>Acariformes</taxon>
        <taxon>Sarcoptiformes</taxon>
        <taxon>Oribatida</taxon>
        <taxon>Brachypylina</taxon>
        <taxon>Oppioidea</taxon>
        <taxon>Oppiidae</taxon>
        <taxon>Oppiella</taxon>
    </lineage>
</organism>
<feature type="region of interest" description="Disordered" evidence="10">
    <location>
        <begin position="159"/>
        <end position="178"/>
    </location>
</feature>
<evidence type="ECO:0000313" key="13">
    <source>
        <dbReference type="Proteomes" id="UP000728032"/>
    </source>
</evidence>
<keyword evidence="13" id="KW-1185">Reference proteome</keyword>
<accession>A0A7R9LRW3</accession>
<gene>
    <name evidence="12" type="ORF">ONB1V03_LOCUS5147</name>
</gene>
<dbReference type="GO" id="GO:0008270">
    <property type="term" value="F:zinc ion binding"/>
    <property type="evidence" value="ECO:0007669"/>
    <property type="project" value="UniProtKB-KW"/>
</dbReference>
<comment type="subcellular location">
    <subcellularLocation>
        <location evidence="1">Nucleus</location>
    </subcellularLocation>
</comment>
<dbReference type="PANTHER" id="PTHR45805:SF10">
    <property type="entry name" value="ECDYSONE-INDUCED PROTEIN 78C"/>
    <property type="match status" value="1"/>
</dbReference>
<evidence type="ECO:0000256" key="4">
    <source>
        <dbReference type="ARBA" id="ARBA00022833"/>
    </source>
</evidence>
<proteinExistence type="predicted"/>
<dbReference type="AlphaFoldDB" id="A0A7R9LRW3"/>
<keyword evidence="4" id="KW-0862">Zinc</keyword>
<dbReference type="InterPro" id="IPR013088">
    <property type="entry name" value="Znf_NHR/GATA"/>
</dbReference>
<dbReference type="SUPFAM" id="SSF48508">
    <property type="entry name" value="Nuclear receptor ligand-binding domain"/>
    <property type="match status" value="1"/>
</dbReference>
<dbReference type="PANTHER" id="PTHR45805">
    <property type="entry name" value="NUCLEAR HORMONE RECEPTOR HR3-RELATED"/>
    <property type="match status" value="1"/>
</dbReference>
<dbReference type="PRINTS" id="PR00047">
    <property type="entry name" value="STROIDFINGER"/>
</dbReference>
<dbReference type="PRINTS" id="PR00398">
    <property type="entry name" value="STRDHORMONER"/>
</dbReference>
<dbReference type="GO" id="GO:0005634">
    <property type="term" value="C:nucleus"/>
    <property type="evidence" value="ECO:0007669"/>
    <property type="project" value="UniProtKB-SubCell"/>
</dbReference>
<dbReference type="GO" id="GO:0043565">
    <property type="term" value="F:sequence-specific DNA binding"/>
    <property type="evidence" value="ECO:0007669"/>
    <property type="project" value="InterPro"/>
</dbReference>
<dbReference type="Gene3D" id="1.10.565.10">
    <property type="entry name" value="Retinoid X Receptor"/>
    <property type="match status" value="1"/>
</dbReference>
<dbReference type="EMBL" id="OC916806">
    <property type="protein sequence ID" value="CAD7645319.1"/>
    <property type="molecule type" value="Genomic_DNA"/>
</dbReference>
<evidence type="ECO:0000256" key="2">
    <source>
        <dbReference type="ARBA" id="ARBA00022723"/>
    </source>
</evidence>
<dbReference type="OrthoDB" id="6081310at2759"/>
<dbReference type="Proteomes" id="UP000728032">
    <property type="component" value="Unassembled WGS sequence"/>
</dbReference>
<keyword evidence="3" id="KW-0863">Zinc-finger</keyword>
<evidence type="ECO:0000256" key="8">
    <source>
        <dbReference type="ARBA" id="ARBA00023170"/>
    </source>
</evidence>
<evidence type="ECO:0000256" key="5">
    <source>
        <dbReference type="ARBA" id="ARBA00023015"/>
    </source>
</evidence>
<evidence type="ECO:0000259" key="11">
    <source>
        <dbReference type="PROSITE" id="PS51843"/>
    </source>
</evidence>
<evidence type="ECO:0000313" key="12">
    <source>
        <dbReference type="EMBL" id="CAD7645319.1"/>
    </source>
</evidence>
<dbReference type="SUPFAM" id="SSF57716">
    <property type="entry name" value="Glucocorticoid receptor-like (DNA-binding domain)"/>
    <property type="match status" value="1"/>
</dbReference>
<keyword evidence="9" id="KW-0539">Nucleus</keyword>
<dbReference type="GO" id="GO:0003700">
    <property type="term" value="F:DNA-binding transcription factor activity"/>
    <property type="evidence" value="ECO:0007669"/>
    <property type="project" value="InterPro"/>
</dbReference>
<evidence type="ECO:0000256" key="7">
    <source>
        <dbReference type="ARBA" id="ARBA00023163"/>
    </source>
</evidence>
<dbReference type="InterPro" id="IPR001628">
    <property type="entry name" value="Znf_hrmn_rcpt"/>
</dbReference>
<evidence type="ECO:0000256" key="6">
    <source>
        <dbReference type="ARBA" id="ARBA00023125"/>
    </source>
</evidence>
<evidence type="ECO:0000256" key="3">
    <source>
        <dbReference type="ARBA" id="ARBA00022771"/>
    </source>
</evidence>
<name>A0A7R9LRW3_9ACAR</name>
<sequence length="341" mass="38203">MSTAYEREIASADSHQSFAAADSNSNTPTKSFVPCKVCGDKASDSHQSFAAADSNSNTPTKSFVPCKVCGDKASGYHYGVTSCEGCKNSRVPEYQNTRIPEYQNTRVNQNTVLAYESTCLWFGSWFGMLCAICRGSASVLHLASVAVISVYGRVPKRSRERGEESRVTQSEADQSSRDVENKQLAMYDIILTISQAHHANCAYTEEKTRGLIRKPAIFHEFVANIFNFMVLLNNLQLNDTEVGLFAGVVLLQSERSSIYDTKAIDHSQEKLMEALKLQMGRNHPTDPHTFPQLMMKLPELRSLGLKHAHHLQWFRANWTRLKLPPLFAEIFDIPKCDELVV</sequence>
<feature type="domain" description="NR LBD" evidence="11">
    <location>
        <begin position="1"/>
        <end position="333"/>
    </location>
</feature>
<evidence type="ECO:0000256" key="9">
    <source>
        <dbReference type="ARBA" id="ARBA00023242"/>
    </source>
</evidence>
<dbReference type="InterPro" id="IPR001723">
    <property type="entry name" value="Nuclear_hrmn_rcpt"/>
</dbReference>
<evidence type="ECO:0000256" key="10">
    <source>
        <dbReference type="SAM" id="MobiDB-lite"/>
    </source>
</evidence>
<dbReference type="EMBL" id="CAJPVJ010001981">
    <property type="protein sequence ID" value="CAG2165608.1"/>
    <property type="molecule type" value="Genomic_DNA"/>
</dbReference>
<keyword evidence="6" id="KW-0238">DNA-binding</keyword>
<keyword evidence="8" id="KW-0675">Receptor</keyword>
<protein>
    <recommendedName>
        <fullName evidence="11">NR LBD domain-containing protein</fullName>
    </recommendedName>
</protein>
<dbReference type="Pfam" id="PF00105">
    <property type="entry name" value="zf-C4"/>
    <property type="match status" value="1"/>
</dbReference>
<dbReference type="Pfam" id="PF00104">
    <property type="entry name" value="Hormone_recep"/>
    <property type="match status" value="1"/>
</dbReference>
<evidence type="ECO:0000256" key="1">
    <source>
        <dbReference type="ARBA" id="ARBA00004123"/>
    </source>
</evidence>
<keyword evidence="5" id="KW-0805">Transcription regulation</keyword>
<dbReference type="Gene3D" id="3.30.50.10">
    <property type="entry name" value="Erythroid Transcription Factor GATA-1, subunit A"/>
    <property type="match status" value="1"/>
</dbReference>
<keyword evidence="2" id="KW-0479">Metal-binding</keyword>